<sequence>MEPPPNTPPRSGDVSPPPVLSVAVPSPSPVNTNSPSDVKGSSPSPATTRSSSTSSPGGAQRSPTSGSGQRHSTESRSATFSGNANIGISTATLWRNKAVSCEAIRSFEAARKSQIDVFQEKDRVYWQFFEKEILRARDENARLQRFFALRLQADLAYAESLKKIRQVIERPVATLPTAPNGSPPPSNGGSSPSAMEQLSVASSCVKALNTLGEVQQQLSEKIVQFTNVIKRDVVARPLDEMVATFEERSSTMLADGNRLDAMLHTAQKSVLDSFIKYDAIYREMESERHSNISMDAKRDLWLAEIAYCINVQKLRQVRVEYVKGMSALFQQYKTLEVLRVSVIQTAVDTYIRKQKITYDELSGAMSEPFAAAQRIDPDRDLVNSIRRIPKNFTAAALATENTDQKLFSTLRSPISSPLLVRCGFLKHQVTGSIFKSWKDVLCAITQDEFLHLIDLKETANRSIAQSSEAMLEAICTNEQTTDVVCTSIHLPNCRINMIGKSAIPTFEITEMSQATGLFSSMFRVDTSRKFTFQCSSQTDLIDWVVAAKRFVTAGVTTSVQ</sequence>
<keyword evidence="4" id="KW-1185">Reference proteome</keyword>
<dbReference type="SUPFAM" id="SSF50729">
    <property type="entry name" value="PH domain-like"/>
    <property type="match status" value="1"/>
</dbReference>
<dbReference type="Gene3D" id="1.20.1270.60">
    <property type="entry name" value="Arfaptin homology (AH) domain/BAR domain"/>
    <property type="match status" value="1"/>
</dbReference>
<evidence type="ECO:0000313" key="4">
    <source>
        <dbReference type="Proteomes" id="UP000794436"/>
    </source>
</evidence>
<feature type="domain" description="PH" evidence="2">
    <location>
        <begin position="418"/>
        <end position="552"/>
    </location>
</feature>
<proteinExistence type="predicted"/>
<dbReference type="Proteomes" id="UP000794436">
    <property type="component" value="Unassembled WGS sequence"/>
</dbReference>
<organism evidence="3 4">
    <name type="scientific">Pythium oligandrum</name>
    <name type="common">Mycoparasitic fungus</name>
    <dbReference type="NCBI Taxonomy" id="41045"/>
    <lineage>
        <taxon>Eukaryota</taxon>
        <taxon>Sar</taxon>
        <taxon>Stramenopiles</taxon>
        <taxon>Oomycota</taxon>
        <taxon>Peronosporomycetes</taxon>
        <taxon>Pythiales</taxon>
        <taxon>Pythiaceae</taxon>
        <taxon>Pythium</taxon>
    </lineage>
</organism>
<feature type="region of interest" description="Disordered" evidence="1">
    <location>
        <begin position="1"/>
        <end position="82"/>
    </location>
</feature>
<name>A0A8K1FTG5_PYTOL</name>
<feature type="region of interest" description="Disordered" evidence="1">
    <location>
        <begin position="174"/>
        <end position="195"/>
    </location>
</feature>
<dbReference type="PROSITE" id="PS50003">
    <property type="entry name" value="PH_DOMAIN"/>
    <property type="match status" value="1"/>
</dbReference>
<dbReference type="InterPro" id="IPR001849">
    <property type="entry name" value="PH_domain"/>
</dbReference>
<feature type="compositionally biased region" description="Polar residues" evidence="1">
    <location>
        <begin position="63"/>
        <end position="82"/>
    </location>
</feature>
<dbReference type="SUPFAM" id="SSF103657">
    <property type="entry name" value="BAR/IMD domain-like"/>
    <property type="match status" value="1"/>
</dbReference>
<evidence type="ECO:0000313" key="3">
    <source>
        <dbReference type="EMBL" id="TMW69568.1"/>
    </source>
</evidence>
<reference evidence="3" key="1">
    <citation type="submission" date="2019-03" db="EMBL/GenBank/DDBJ databases">
        <title>Long read genome sequence of the mycoparasitic Pythium oligandrum ATCC 38472 isolated from sugarbeet rhizosphere.</title>
        <authorList>
            <person name="Gaulin E."/>
        </authorList>
    </citation>
    <scope>NUCLEOTIDE SEQUENCE</scope>
    <source>
        <strain evidence="3">ATCC 38472_TT</strain>
    </source>
</reference>
<dbReference type="Gene3D" id="2.30.29.30">
    <property type="entry name" value="Pleckstrin-homology domain (PH domain)/Phosphotyrosine-binding domain (PTB)"/>
    <property type="match status" value="1"/>
</dbReference>
<gene>
    <name evidence="3" type="ORF">Poli38472_001724</name>
</gene>
<feature type="compositionally biased region" description="Low complexity" evidence="1">
    <location>
        <begin position="20"/>
        <end position="62"/>
    </location>
</feature>
<dbReference type="EMBL" id="SPLM01000001">
    <property type="protein sequence ID" value="TMW69568.1"/>
    <property type="molecule type" value="Genomic_DNA"/>
</dbReference>
<evidence type="ECO:0000259" key="2">
    <source>
        <dbReference type="PROSITE" id="PS50003"/>
    </source>
</evidence>
<dbReference type="InterPro" id="IPR027267">
    <property type="entry name" value="AH/BAR_dom_sf"/>
</dbReference>
<protein>
    <recommendedName>
        <fullName evidence="2">PH domain-containing protein</fullName>
    </recommendedName>
</protein>
<dbReference type="AlphaFoldDB" id="A0A8K1FTG5"/>
<dbReference type="InterPro" id="IPR011993">
    <property type="entry name" value="PH-like_dom_sf"/>
</dbReference>
<comment type="caution">
    <text evidence="3">The sequence shown here is derived from an EMBL/GenBank/DDBJ whole genome shotgun (WGS) entry which is preliminary data.</text>
</comment>
<accession>A0A8K1FTG5</accession>
<evidence type="ECO:0000256" key="1">
    <source>
        <dbReference type="SAM" id="MobiDB-lite"/>
    </source>
</evidence>
<dbReference type="OrthoDB" id="159542at2759"/>